<dbReference type="InterPro" id="IPR007893">
    <property type="entry name" value="Spore_coat_U/FanG"/>
</dbReference>
<name>A0ABW3C4N0_SPHXN</name>
<evidence type="ECO:0000259" key="2">
    <source>
        <dbReference type="Pfam" id="PF05229"/>
    </source>
</evidence>
<proteinExistence type="predicted"/>
<comment type="caution">
    <text evidence="3">The sequence shown here is derived from an EMBL/GenBank/DDBJ whole genome shotgun (WGS) entry which is preliminary data.</text>
</comment>
<protein>
    <submittedName>
        <fullName evidence="3">Spore coat U domain-containing protein</fullName>
    </submittedName>
</protein>
<feature type="signal peptide" evidence="1">
    <location>
        <begin position="1"/>
        <end position="23"/>
    </location>
</feature>
<dbReference type="EMBL" id="JBHTIK010000008">
    <property type="protein sequence ID" value="MFD0849335.1"/>
    <property type="molecule type" value="Genomic_DNA"/>
</dbReference>
<keyword evidence="4" id="KW-1185">Reference proteome</keyword>
<evidence type="ECO:0000256" key="1">
    <source>
        <dbReference type="SAM" id="SignalP"/>
    </source>
</evidence>
<dbReference type="InterPro" id="IPR053167">
    <property type="entry name" value="Spore_coat_component"/>
</dbReference>
<feature type="chain" id="PRO_5045732647" evidence="1">
    <location>
        <begin position="24"/>
        <end position="180"/>
    </location>
</feature>
<dbReference type="RefSeq" id="WP_381491726.1">
    <property type="nucleotide sequence ID" value="NZ_JBHTIK010000008.1"/>
</dbReference>
<dbReference type="PANTHER" id="PTHR37089">
    <property type="entry name" value="PROTEIN U-RELATED"/>
    <property type="match status" value="1"/>
</dbReference>
<feature type="domain" description="Spore coat protein U/FanG" evidence="2">
    <location>
        <begin position="26"/>
        <end position="176"/>
    </location>
</feature>
<reference evidence="4" key="1">
    <citation type="journal article" date="2019" name="Int. J. Syst. Evol. Microbiol.">
        <title>The Global Catalogue of Microorganisms (GCM) 10K type strain sequencing project: providing services to taxonomists for standard genome sequencing and annotation.</title>
        <authorList>
            <consortium name="The Broad Institute Genomics Platform"/>
            <consortium name="The Broad Institute Genome Sequencing Center for Infectious Disease"/>
            <person name="Wu L."/>
            <person name="Ma J."/>
        </authorList>
    </citation>
    <scope>NUCLEOTIDE SEQUENCE [LARGE SCALE GENOMIC DNA]</scope>
    <source>
        <strain evidence="4">CCUG 52537</strain>
    </source>
</reference>
<organism evidence="3 4">
    <name type="scientific">Sphingosinicella xenopeptidilytica</name>
    <dbReference type="NCBI Taxonomy" id="364098"/>
    <lineage>
        <taxon>Bacteria</taxon>
        <taxon>Pseudomonadati</taxon>
        <taxon>Pseudomonadota</taxon>
        <taxon>Alphaproteobacteria</taxon>
        <taxon>Sphingomonadales</taxon>
        <taxon>Sphingosinicellaceae</taxon>
        <taxon>Sphingosinicella</taxon>
    </lineage>
</organism>
<sequence>MLKIRRYMTASSVLCAISTSAYADITGSIDAKIALTTGCIVNAQSADDGGASVDFGEIDFGSHNTLFTQADGEVAGTGAGIAVQCSPGVSPVLVFDAGQNDGSGSGGGNRAMEHTITAGEYVTYSLFSDAGRSTVIPIGGSISLTTNGSAQVIPVYGRAYGASGLITGTYTDVITVVLEL</sequence>
<dbReference type="Pfam" id="PF05229">
    <property type="entry name" value="SCPU"/>
    <property type="match status" value="1"/>
</dbReference>
<evidence type="ECO:0000313" key="4">
    <source>
        <dbReference type="Proteomes" id="UP001597124"/>
    </source>
</evidence>
<accession>A0ABW3C4N0</accession>
<dbReference type="Proteomes" id="UP001597124">
    <property type="component" value="Unassembled WGS sequence"/>
</dbReference>
<evidence type="ECO:0000313" key="3">
    <source>
        <dbReference type="EMBL" id="MFD0849335.1"/>
    </source>
</evidence>
<gene>
    <name evidence="3" type="ORF">ACFQ00_13445</name>
</gene>
<dbReference type="PANTHER" id="PTHR37089:SF4">
    <property type="entry name" value="EXPORTED PROTEIN"/>
    <property type="match status" value="1"/>
</dbReference>
<keyword evidence="1" id="KW-0732">Signal</keyword>
<dbReference type="SMART" id="SM00972">
    <property type="entry name" value="SCPU"/>
    <property type="match status" value="1"/>
</dbReference>